<feature type="domain" description="HNH nuclease" evidence="1">
    <location>
        <begin position="39"/>
        <end position="82"/>
    </location>
</feature>
<name>A0A917C6Y9_9BACL</name>
<organism evidence="2 3">
    <name type="scientific">Paenibacillus albidus</name>
    <dbReference type="NCBI Taxonomy" id="2041023"/>
    <lineage>
        <taxon>Bacteria</taxon>
        <taxon>Bacillati</taxon>
        <taxon>Bacillota</taxon>
        <taxon>Bacilli</taxon>
        <taxon>Bacillales</taxon>
        <taxon>Paenibacillaceae</taxon>
        <taxon>Paenibacillus</taxon>
    </lineage>
</organism>
<dbReference type="EMBL" id="BMKR01000006">
    <property type="protein sequence ID" value="GGF73087.1"/>
    <property type="molecule type" value="Genomic_DNA"/>
</dbReference>
<dbReference type="InterPro" id="IPR003615">
    <property type="entry name" value="HNH_nuc"/>
</dbReference>
<evidence type="ECO:0000259" key="1">
    <source>
        <dbReference type="Pfam" id="PF13392"/>
    </source>
</evidence>
<reference evidence="2" key="2">
    <citation type="submission" date="2020-09" db="EMBL/GenBank/DDBJ databases">
        <authorList>
            <person name="Sun Q."/>
            <person name="Zhou Y."/>
        </authorList>
    </citation>
    <scope>NUCLEOTIDE SEQUENCE</scope>
    <source>
        <strain evidence="2">CGMCC 1.16134</strain>
    </source>
</reference>
<dbReference type="Pfam" id="PF13392">
    <property type="entry name" value="HNH_3"/>
    <property type="match status" value="1"/>
</dbReference>
<dbReference type="Gene3D" id="3.90.75.20">
    <property type="match status" value="1"/>
</dbReference>
<dbReference type="Proteomes" id="UP000637643">
    <property type="component" value="Unassembled WGS sequence"/>
</dbReference>
<gene>
    <name evidence="2" type="ORF">GCM10010912_17860</name>
</gene>
<proteinExistence type="predicted"/>
<reference evidence="2" key="1">
    <citation type="journal article" date="2014" name="Int. J. Syst. Evol. Microbiol.">
        <title>Complete genome sequence of Corynebacterium casei LMG S-19264T (=DSM 44701T), isolated from a smear-ripened cheese.</title>
        <authorList>
            <consortium name="US DOE Joint Genome Institute (JGI-PGF)"/>
            <person name="Walter F."/>
            <person name="Albersmeier A."/>
            <person name="Kalinowski J."/>
            <person name="Ruckert C."/>
        </authorList>
    </citation>
    <scope>NUCLEOTIDE SEQUENCE</scope>
    <source>
        <strain evidence="2">CGMCC 1.16134</strain>
    </source>
</reference>
<dbReference type="RefSeq" id="WP_189023987.1">
    <property type="nucleotide sequence ID" value="NZ_BMKR01000006.1"/>
</dbReference>
<comment type="caution">
    <text evidence="2">The sequence shown here is derived from an EMBL/GenBank/DDBJ whole genome shotgun (WGS) entry which is preliminary data.</text>
</comment>
<dbReference type="AlphaFoldDB" id="A0A917C6Y9"/>
<dbReference type="SUPFAM" id="SSF54060">
    <property type="entry name" value="His-Me finger endonucleases"/>
    <property type="match status" value="1"/>
</dbReference>
<dbReference type="InterPro" id="IPR044925">
    <property type="entry name" value="His-Me_finger_sf"/>
</dbReference>
<keyword evidence="3" id="KW-1185">Reference proteome</keyword>
<evidence type="ECO:0000313" key="3">
    <source>
        <dbReference type="Proteomes" id="UP000637643"/>
    </source>
</evidence>
<evidence type="ECO:0000313" key="2">
    <source>
        <dbReference type="EMBL" id="GGF73087.1"/>
    </source>
</evidence>
<accession>A0A917C6Y9</accession>
<protein>
    <recommendedName>
        <fullName evidence="1">HNH nuclease domain-containing protein</fullName>
    </recommendedName>
</protein>
<sequence length="148" mass="17111">MRTKKLDFEVNEGGCFIVTSHRLNKDGYGHFRHQGIEHRAHRFVYQECFGEIPDGLVVRHKCDNPSCINPEHLELGTPKENMHDAIQRKRNAYGVRNGSSTIDDKMARNIKSMLKEGEPTRKIMNELSVSLKTVRLIREGKSWKHVDL</sequence>